<proteinExistence type="predicted"/>
<feature type="coiled-coil region" evidence="3">
    <location>
        <begin position="261"/>
        <end position="309"/>
    </location>
</feature>
<dbReference type="RefSeq" id="WP_155111991.1">
    <property type="nucleotide sequence ID" value="NZ_WMIB01000006.1"/>
</dbReference>
<name>A0A7X2S4Y0_9BACI</name>
<dbReference type="InterPro" id="IPR027417">
    <property type="entry name" value="P-loop_NTPase"/>
</dbReference>
<protein>
    <submittedName>
        <fullName evidence="5">ABC-F type ribosomal protection protein</fullName>
    </submittedName>
</protein>
<dbReference type="FunFam" id="3.40.50.300:FF:000011">
    <property type="entry name" value="Putative ABC transporter ATP-binding component"/>
    <property type="match status" value="1"/>
</dbReference>
<feature type="coiled-coil region" evidence="3">
    <location>
        <begin position="546"/>
        <end position="573"/>
    </location>
</feature>
<dbReference type="InterPro" id="IPR003439">
    <property type="entry name" value="ABC_transporter-like_ATP-bd"/>
</dbReference>
<organism evidence="5 6">
    <name type="scientific">Metabacillus mangrovi</name>
    <dbReference type="NCBI Taxonomy" id="1491830"/>
    <lineage>
        <taxon>Bacteria</taxon>
        <taxon>Bacillati</taxon>
        <taxon>Bacillota</taxon>
        <taxon>Bacilli</taxon>
        <taxon>Bacillales</taxon>
        <taxon>Bacillaceae</taxon>
        <taxon>Metabacillus</taxon>
    </lineage>
</organism>
<gene>
    <name evidence="5" type="primary">abc-f</name>
    <name evidence="5" type="ORF">GKZ89_08555</name>
</gene>
<dbReference type="Pfam" id="PF00005">
    <property type="entry name" value="ABC_tran"/>
    <property type="match status" value="2"/>
</dbReference>
<dbReference type="InterPro" id="IPR032781">
    <property type="entry name" value="ABC_tran_Xtn"/>
</dbReference>
<dbReference type="Pfam" id="PF12848">
    <property type="entry name" value="ABC_tran_Xtn"/>
    <property type="match status" value="1"/>
</dbReference>
<dbReference type="InterPro" id="IPR003593">
    <property type="entry name" value="AAA+_ATPase"/>
</dbReference>
<dbReference type="PROSITE" id="PS50893">
    <property type="entry name" value="ABC_TRANSPORTER_2"/>
    <property type="match status" value="2"/>
</dbReference>
<dbReference type="PANTHER" id="PTHR42855:SF2">
    <property type="entry name" value="DRUG RESISTANCE ABC TRANSPORTER,ATP-BINDING PROTEIN"/>
    <property type="match status" value="1"/>
</dbReference>
<dbReference type="Proteomes" id="UP000434639">
    <property type="component" value="Unassembled WGS sequence"/>
</dbReference>
<dbReference type="Gene3D" id="3.40.50.300">
    <property type="entry name" value="P-loop containing nucleotide triphosphate hydrolases"/>
    <property type="match status" value="2"/>
</dbReference>
<keyword evidence="3" id="KW-0175">Coiled coil</keyword>
<evidence type="ECO:0000313" key="6">
    <source>
        <dbReference type="Proteomes" id="UP000434639"/>
    </source>
</evidence>
<feature type="domain" description="ABC transporter" evidence="4">
    <location>
        <begin position="334"/>
        <end position="547"/>
    </location>
</feature>
<dbReference type="SUPFAM" id="SSF52540">
    <property type="entry name" value="P-loop containing nucleoside triphosphate hydrolases"/>
    <property type="match status" value="2"/>
</dbReference>
<dbReference type="NCBIfam" id="NF000355">
    <property type="entry name" value="ribo_prot_ABC_F"/>
    <property type="match status" value="1"/>
</dbReference>
<evidence type="ECO:0000259" key="4">
    <source>
        <dbReference type="PROSITE" id="PS50893"/>
    </source>
</evidence>
<dbReference type="GO" id="GO:0016887">
    <property type="term" value="F:ATP hydrolysis activity"/>
    <property type="evidence" value="ECO:0007669"/>
    <property type="project" value="InterPro"/>
</dbReference>
<dbReference type="CDD" id="cd03221">
    <property type="entry name" value="ABCF_EF-3"/>
    <property type="match status" value="2"/>
</dbReference>
<dbReference type="PANTHER" id="PTHR42855">
    <property type="entry name" value="ABC TRANSPORTER ATP-BINDING SUBUNIT"/>
    <property type="match status" value="1"/>
</dbReference>
<comment type="caution">
    <text evidence="5">The sequence shown here is derived from an EMBL/GenBank/DDBJ whole genome shotgun (WGS) entry which is preliminary data.</text>
</comment>
<feature type="coiled-coil region" evidence="3">
    <location>
        <begin position="87"/>
        <end position="114"/>
    </location>
</feature>
<dbReference type="SMART" id="SM00382">
    <property type="entry name" value="AAA"/>
    <property type="match status" value="2"/>
</dbReference>
<dbReference type="EMBL" id="WMIB01000006">
    <property type="protein sequence ID" value="MTH53467.1"/>
    <property type="molecule type" value="Genomic_DNA"/>
</dbReference>
<keyword evidence="1" id="KW-0547">Nucleotide-binding</keyword>
<dbReference type="FunFam" id="3.40.50.300:FF:001807">
    <property type="entry name" value="ABC transporter ATP-binding protein"/>
    <property type="match status" value="1"/>
</dbReference>
<dbReference type="InterPro" id="IPR017871">
    <property type="entry name" value="ABC_transporter-like_CS"/>
</dbReference>
<evidence type="ECO:0000313" key="5">
    <source>
        <dbReference type="EMBL" id="MTH53467.1"/>
    </source>
</evidence>
<dbReference type="PROSITE" id="PS00211">
    <property type="entry name" value="ABC_TRANSPORTER_1"/>
    <property type="match status" value="1"/>
</dbReference>
<accession>A0A7X2S4Y0</accession>
<dbReference type="GO" id="GO:0005524">
    <property type="term" value="F:ATP binding"/>
    <property type="evidence" value="ECO:0007669"/>
    <property type="project" value="UniProtKB-KW"/>
</dbReference>
<evidence type="ECO:0000256" key="1">
    <source>
        <dbReference type="ARBA" id="ARBA00022741"/>
    </source>
</evidence>
<dbReference type="OrthoDB" id="9760950at2"/>
<keyword evidence="2" id="KW-0067">ATP-binding</keyword>
<keyword evidence="6" id="KW-1185">Reference proteome</keyword>
<sequence length="598" mass="68013">MILCSMKNVSKSFGGHLLFTNLDLEVQEHAKIGLVGRNGTGKTTIFKLLKGMEQADSGTVSIKKQTKIAYLEQIPQARPDETGEDVLRRAFAELTAIREKLTLLETEMADMESAKLEKVLVQYGSLQEQFERLGGYESEAKLTKVAEGLKLAELLGKEFRSLSGGEKTKLGLGMVLLEEPDLLLLDEPTNHLDVGAVEWLEQFIKEYRGTVLLISHDRYFLDETVNRIMELEDGEITVYHANYSRYTEEKQKQLLLEFQAYQEQQKKIKKMREAIKRLREWANRANPPSEGLHKRARNMERALERMEKLKKPVVDQKKMDLHFEGTKRSGKRAAVIESASKSFGDRELFSGVNLEVHYRERLALVGENGSGKSTLLRMILGDEEADTGRAVIGSSVRLGYLSQQVIPDCAGSMTLIEFFREGLPITEAEARHILAKFLFYGPAVFKKMSGASGGEKMRLQLARLMQLDLNFLILDEPTNHLDIDSREVLEDAIEHFEGTVLAVSHDRYFLEKLFPKTAWLAGGNLHLFEGSYKYAKEKMNEKRPTERTALKTAAELENELLQLEMKIERILRASPLSEEIPRLERQRGELYAELESIL</sequence>
<evidence type="ECO:0000256" key="2">
    <source>
        <dbReference type="ARBA" id="ARBA00022840"/>
    </source>
</evidence>
<reference evidence="5 6" key="1">
    <citation type="journal article" date="2017" name="Int. J. Syst. Evol. Microbiol.">
        <title>Bacillus mangrovi sp. nov., isolated from a sediment sample from a mangrove forest.</title>
        <authorList>
            <person name="Gupta V."/>
            <person name="Singh P.K."/>
            <person name="Korpole S."/>
            <person name="Tanuku N.R.S."/>
            <person name="Pinnaka A.K."/>
        </authorList>
    </citation>
    <scope>NUCLEOTIDE SEQUENCE [LARGE SCALE GENOMIC DNA]</scope>
    <source>
        <strain evidence="5 6">KCTC 33872</strain>
    </source>
</reference>
<evidence type="ECO:0000256" key="3">
    <source>
        <dbReference type="SAM" id="Coils"/>
    </source>
</evidence>
<feature type="domain" description="ABC transporter" evidence="4">
    <location>
        <begin position="4"/>
        <end position="258"/>
    </location>
</feature>
<dbReference type="AlphaFoldDB" id="A0A7X2S4Y0"/>
<dbReference type="InterPro" id="IPR051309">
    <property type="entry name" value="ABCF_ATPase"/>
</dbReference>